<protein>
    <submittedName>
        <fullName evidence="1">Uncharacterized protein</fullName>
    </submittedName>
</protein>
<sequence>MRITFKCINSGGKAAENGKVVYYAHFGVVKEGGMKYFGQVSLECFEPMHYKVGKKYDVDVTEHSGLTIVPPGTKIPKKMVN</sequence>
<reference evidence="1" key="1">
    <citation type="journal article" date="2015" name="Nature">
        <title>Complex archaea that bridge the gap between prokaryotes and eukaryotes.</title>
        <authorList>
            <person name="Spang A."/>
            <person name="Saw J.H."/>
            <person name="Jorgensen S.L."/>
            <person name="Zaremba-Niedzwiedzka K."/>
            <person name="Martijn J."/>
            <person name="Lind A.E."/>
            <person name="van Eijk R."/>
            <person name="Schleper C."/>
            <person name="Guy L."/>
            <person name="Ettema T.J."/>
        </authorList>
    </citation>
    <scope>NUCLEOTIDE SEQUENCE</scope>
</reference>
<gene>
    <name evidence="1" type="ORF">LCGC14_1763920</name>
</gene>
<name>A0A0F9H075_9ZZZZ</name>
<organism evidence="1">
    <name type="scientific">marine sediment metagenome</name>
    <dbReference type="NCBI Taxonomy" id="412755"/>
    <lineage>
        <taxon>unclassified sequences</taxon>
        <taxon>metagenomes</taxon>
        <taxon>ecological metagenomes</taxon>
    </lineage>
</organism>
<proteinExistence type="predicted"/>
<accession>A0A0F9H075</accession>
<evidence type="ECO:0000313" key="1">
    <source>
        <dbReference type="EMBL" id="KKM04474.1"/>
    </source>
</evidence>
<dbReference type="AlphaFoldDB" id="A0A0F9H075"/>
<comment type="caution">
    <text evidence="1">The sequence shown here is derived from an EMBL/GenBank/DDBJ whole genome shotgun (WGS) entry which is preliminary data.</text>
</comment>
<dbReference type="EMBL" id="LAZR01016446">
    <property type="protein sequence ID" value="KKM04474.1"/>
    <property type="molecule type" value="Genomic_DNA"/>
</dbReference>